<proteinExistence type="predicted"/>
<evidence type="ECO:0000313" key="2">
    <source>
        <dbReference type="EMBL" id="ORY18533.1"/>
    </source>
</evidence>
<evidence type="ECO:0000256" key="1">
    <source>
        <dbReference type="SAM" id="MobiDB-lite"/>
    </source>
</evidence>
<dbReference type="Proteomes" id="UP000193144">
    <property type="component" value="Unassembled WGS sequence"/>
</dbReference>
<protein>
    <submittedName>
        <fullName evidence="2">Uncharacterized protein</fullName>
    </submittedName>
</protein>
<reference evidence="2 3" key="1">
    <citation type="submission" date="2016-07" db="EMBL/GenBank/DDBJ databases">
        <title>Pervasive Adenine N6-methylation of Active Genes in Fungi.</title>
        <authorList>
            <consortium name="DOE Joint Genome Institute"/>
            <person name="Mondo S.J."/>
            <person name="Dannebaum R.O."/>
            <person name="Kuo R.C."/>
            <person name="Labutti K."/>
            <person name="Haridas S."/>
            <person name="Kuo A."/>
            <person name="Salamov A."/>
            <person name="Ahrendt S.R."/>
            <person name="Lipzen A."/>
            <person name="Sullivan W."/>
            <person name="Andreopoulos W.B."/>
            <person name="Clum A."/>
            <person name="Lindquist E."/>
            <person name="Daum C."/>
            <person name="Ramamoorthy G.K."/>
            <person name="Gryganskyi A."/>
            <person name="Culley D."/>
            <person name="Magnuson J.K."/>
            <person name="James T.Y."/>
            <person name="O'Malley M.A."/>
            <person name="Stajich J.E."/>
            <person name="Spatafora J.W."/>
            <person name="Visel A."/>
            <person name="Grigoriev I.V."/>
        </authorList>
    </citation>
    <scope>NUCLEOTIDE SEQUENCE [LARGE SCALE GENOMIC DNA]</scope>
    <source>
        <strain evidence="2 3">CBS 115471</strain>
    </source>
</reference>
<evidence type="ECO:0000313" key="3">
    <source>
        <dbReference type="Proteomes" id="UP000193144"/>
    </source>
</evidence>
<dbReference type="AlphaFoldDB" id="A0A1Y2A7Q5"/>
<feature type="compositionally biased region" description="Polar residues" evidence="1">
    <location>
        <begin position="13"/>
        <end position="23"/>
    </location>
</feature>
<dbReference type="EMBL" id="MCFA01000006">
    <property type="protein sequence ID" value="ORY18533.1"/>
    <property type="molecule type" value="Genomic_DNA"/>
</dbReference>
<keyword evidence="3" id="KW-1185">Reference proteome</keyword>
<organism evidence="2 3">
    <name type="scientific">Clohesyomyces aquaticus</name>
    <dbReference type="NCBI Taxonomy" id="1231657"/>
    <lineage>
        <taxon>Eukaryota</taxon>
        <taxon>Fungi</taxon>
        <taxon>Dikarya</taxon>
        <taxon>Ascomycota</taxon>
        <taxon>Pezizomycotina</taxon>
        <taxon>Dothideomycetes</taxon>
        <taxon>Pleosporomycetidae</taxon>
        <taxon>Pleosporales</taxon>
        <taxon>Lindgomycetaceae</taxon>
        <taxon>Clohesyomyces</taxon>
    </lineage>
</organism>
<accession>A0A1Y2A7Q5</accession>
<gene>
    <name evidence="2" type="ORF">BCR34DRAFT_652514</name>
</gene>
<comment type="caution">
    <text evidence="2">The sequence shown here is derived from an EMBL/GenBank/DDBJ whole genome shotgun (WGS) entry which is preliminary data.</text>
</comment>
<feature type="region of interest" description="Disordered" evidence="1">
    <location>
        <begin position="7"/>
        <end position="30"/>
    </location>
</feature>
<sequence length="213" mass="23335">MMSAELQEFGQLSYPSSSTSFTPQGPRKATPCSLSQSFLVGMWDGGFINFGFGFSQLGNASSSPPRTERADGAAWLTAISLGLPPGSERSSDKFSHALEMRPRTQLSEMNPLGRMDGVGTVHHAQTPRESIPRTDENREATLFSTRFASNLIRSSEGAHLRHMTVNHVRPRSQEGCFEVITCFLPSIREPMLTMTSPTFPGELSPTHIGSMQQ</sequence>
<name>A0A1Y2A7Q5_9PLEO</name>